<dbReference type="RefSeq" id="WP_183459281.1">
    <property type="nucleotide sequence ID" value="NZ_JACHWZ010000008.1"/>
</dbReference>
<feature type="domain" description="Gamma-butyrobetaine hydroxylase-like N-terminal" evidence="3">
    <location>
        <begin position="12"/>
        <end position="92"/>
    </location>
</feature>
<comment type="caution">
    <text evidence="4">The sequence shown here is derived from an EMBL/GenBank/DDBJ whole genome shotgun (WGS) entry which is preliminary data.</text>
</comment>
<accession>A0A7W4WCN7</accession>
<dbReference type="Pfam" id="PF06155">
    <property type="entry name" value="GBBH-like_N"/>
    <property type="match status" value="1"/>
</dbReference>
<dbReference type="InterPro" id="IPR010376">
    <property type="entry name" value="GBBH-like_N"/>
</dbReference>
<dbReference type="EMBL" id="JACHWZ010000008">
    <property type="protein sequence ID" value="MBB3061146.1"/>
    <property type="molecule type" value="Genomic_DNA"/>
</dbReference>
<dbReference type="AlphaFoldDB" id="A0A7W4WCN7"/>
<sequence length="106" mass="11790">MNEVLYPPILVTLDKAAGELKIVWKGGEKSHIAGSELRRYCACSNCRARKVVGVALVTESTEMRSARLMGNNALQIEFSDGHDRGIYPWPYLFAIGEGLAQEYLDE</sequence>
<proteinExistence type="predicted"/>
<protein>
    <submittedName>
        <fullName evidence="4">DUF971 family protein</fullName>
    </submittedName>
</protein>
<name>A0A7W4WCN7_9GAMM</name>
<evidence type="ECO:0000313" key="5">
    <source>
        <dbReference type="Proteomes" id="UP000535937"/>
    </source>
</evidence>
<evidence type="ECO:0000256" key="1">
    <source>
        <dbReference type="ARBA" id="ARBA00022723"/>
    </source>
</evidence>
<keyword evidence="2" id="KW-0408">Iron</keyword>
<dbReference type="PANTHER" id="PTHR35303">
    <property type="entry name" value="OS02G0197800 PROTEIN"/>
    <property type="match status" value="1"/>
</dbReference>
<reference evidence="4 5" key="1">
    <citation type="submission" date="2020-08" db="EMBL/GenBank/DDBJ databases">
        <title>Genomic Encyclopedia of Type Strains, Phase III (KMG-III): the genomes of soil and plant-associated and newly described type strains.</title>
        <authorList>
            <person name="Whitman W."/>
        </authorList>
    </citation>
    <scope>NUCLEOTIDE SEQUENCE [LARGE SCALE GENOMIC DNA]</scope>
    <source>
        <strain evidence="4 5">CECT 8799</strain>
    </source>
</reference>
<evidence type="ECO:0000256" key="2">
    <source>
        <dbReference type="ARBA" id="ARBA00023004"/>
    </source>
</evidence>
<dbReference type="Proteomes" id="UP000535937">
    <property type="component" value="Unassembled WGS sequence"/>
</dbReference>
<dbReference type="GO" id="GO:0046872">
    <property type="term" value="F:metal ion binding"/>
    <property type="evidence" value="ECO:0007669"/>
    <property type="project" value="UniProtKB-KW"/>
</dbReference>
<evidence type="ECO:0000313" key="4">
    <source>
        <dbReference type="EMBL" id="MBB3061146.1"/>
    </source>
</evidence>
<dbReference type="Gene3D" id="3.30.2020.30">
    <property type="match status" value="1"/>
</dbReference>
<keyword evidence="5" id="KW-1185">Reference proteome</keyword>
<dbReference type="InterPro" id="IPR038492">
    <property type="entry name" value="GBBH-like_N_sf"/>
</dbReference>
<evidence type="ECO:0000259" key="3">
    <source>
        <dbReference type="Pfam" id="PF06155"/>
    </source>
</evidence>
<organism evidence="4 5">
    <name type="scientific">Microbulbifer rhizosphaerae</name>
    <dbReference type="NCBI Taxonomy" id="1562603"/>
    <lineage>
        <taxon>Bacteria</taxon>
        <taxon>Pseudomonadati</taxon>
        <taxon>Pseudomonadota</taxon>
        <taxon>Gammaproteobacteria</taxon>
        <taxon>Cellvibrionales</taxon>
        <taxon>Microbulbiferaceae</taxon>
        <taxon>Microbulbifer</taxon>
    </lineage>
</organism>
<keyword evidence="1" id="KW-0479">Metal-binding</keyword>
<gene>
    <name evidence="4" type="ORF">FHS09_001979</name>
</gene>